<evidence type="ECO:0000313" key="4">
    <source>
        <dbReference type="Proteomes" id="UP000325415"/>
    </source>
</evidence>
<evidence type="ECO:0000313" key="3">
    <source>
        <dbReference type="EMBL" id="KAE8128822.1"/>
    </source>
</evidence>
<dbReference type="GO" id="GO:0006355">
    <property type="term" value="P:regulation of DNA-templated transcription"/>
    <property type="evidence" value="ECO:0007669"/>
    <property type="project" value="InterPro"/>
</dbReference>
<feature type="domain" description="Antitoxin FitA-like ribbon-helix-helix" evidence="2">
    <location>
        <begin position="10"/>
        <end position="46"/>
    </location>
</feature>
<comment type="caution">
    <text evidence="3">The sequence shown here is derived from an EMBL/GenBank/DDBJ whole genome shotgun (WGS) entry which is preliminary data.</text>
</comment>
<dbReference type="Proteomes" id="UP000325415">
    <property type="component" value="Unassembled WGS sequence"/>
</dbReference>
<evidence type="ECO:0000259" key="2">
    <source>
        <dbReference type="Pfam" id="PF22513"/>
    </source>
</evidence>
<dbReference type="GO" id="GO:0003677">
    <property type="term" value="F:DNA binding"/>
    <property type="evidence" value="ECO:0007669"/>
    <property type="project" value="UniProtKB-KW"/>
</dbReference>
<protein>
    <submittedName>
        <fullName evidence="3">DNA-binding protein</fullName>
    </submittedName>
</protein>
<gene>
    <name evidence="3" type="ORF">DDE84_05085</name>
</gene>
<feature type="region of interest" description="Disordered" evidence="1">
    <location>
        <begin position="78"/>
        <end position="104"/>
    </location>
</feature>
<keyword evidence="3" id="KW-0238">DNA-binding</keyword>
<organism evidence="3 4">
    <name type="scientific">Bifidobacterium tibiigranuli</name>
    <dbReference type="NCBI Taxonomy" id="2172043"/>
    <lineage>
        <taxon>Bacteria</taxon>
        <taxon>Bacillati</taxon>
        <taxon>Actinomycetota</taxon>
        <taxon>Actinomycetes</taxon>
        <taxon>Bifidobacteriales</taxon>
        <taxon>Bifidobacteriaceae</taxon>
        <taxon>Bifidobacterium</taxon>
    </lineage>
</organism>
<dbReference type="Pfam" id="PF22513">
    <property type="entry name" value="FitA-like_RHH"/>
    <property type="match status" value="1"/>
</dbReference>
<keyword evidence="4" id="KW-1185">Reference proteome</keyword>
<dbReference type="OrthoDB" id="3238326at2"/>
<dbReference type="InterPro" id="IPR053853">
    <property type="entry name" value="FitA-like_RHH"/>
</dbReference>
<reference evidence="3 4" key="1">
    <citation type="submission" date="2018-04" db="EMBL/GenBank/DDBJ databases">
        <authorList>
            <person name="Eckel V.P."/>
            <person name="Vogel R.F."/>
        </authorList>
    </citation>
    <scope>NUCLEOTIDE SEQUENCE [LARGE SCALE GENOMIC DNA]</scope>
    <source>
        <strain evidence="4">TMW 2.1764</strain>
    </source>
</reference>
<proteinExistence type="predicted"/>
<accession>A0A5N6S764</accession>
<evidence type="ECO:0000256" key="1">
    <source>
        <dbReference type="SAM" id="MobiDB-lite"/>
    </source>
</evidence>
<feature type="compositionally biased region" description="Basic and acidic residues" evidence="1">
    <location>
        <begin position="88"/>
        <end position="104"/>
    </location>
</feature>
<dbReference type="AlphaFoldDB" id="A0A5N6S764"/>
<name>A0A5N6S764_9BIFI</name>
<dbReference type="Gene3D" id="1.10.1220.10">
    <property type="entry name" value="Met repressor-like"/>
    <property type="match status" value="1"/>
</dbReference>
<dbReference type="EMBL" id="QDAG01000004">
    <property type="protein sequence ID" value="KAE8128822.1"/>
    <property type="molecule type" value="Genomic_DNA"/>
</dbReference>
<sequence length="104" mass="11864">MPATRRCIMATLTLRKVPDECVAVLKQAAQDNNRSMESEVRSVLEEYTAQYITHHVVSNADLVQEMWCLLDGDGLDEDEELVPPRNTYDVEPRPIDFGDDDDRP</sequence>
<dbReference type="InterPro" id="IPR013321">
    <property type="entry name" value="Arc_rbn_hlx_hlx"/>
</dbReference>
<dbReference type="SUPFAM" id="SSF47598">
    <property type="entry name" value="Ribbon-helix-helix"/>
    <property type="match status" value="1"/>
</dbReference>
<dbReference type="InterPro" id="IPR010985">
    <property type="entry name" value="Ribbon_hlx_hlx"/>
</dbReference>